<dbReference type="Gene3D" id="3.40.50.10610">
    <property type="entry name" value="ABC-type transport auxiliary lipoprotein component"/>
    <property type="match status" value="1"/>
</dbReference>
<evidence type="ECO:0000256" key="1">
    <source>
        <dbReference type="PROSITE-ProRule" id="PRU00339"/>
    </source>
</evidence>
<dbReference type="SMART" id="SM00028">
    <property type="entry name" value="TPR"/>
    <property type="match status" value="5"/>
</dbReference>
<dbReference type="PANTHER" id="PTHR44749">
    <property type="entry name" value="SUPPRESSOR OF RPS4-RLD 1"/>
    <property type="match status" value="1"/>
</dbReference>
<dbReference type="Proteomes" id="UP000540989">
    <property type="component" value="Unassembled WGS sequence"/>
</dbReference>
<dbReference type="PANTHER" id="PTHR44749:SF1">
    <property type="entry name" value="TETRATRICOPEPTIDE-LIKE HELICAL DOMAIN-CONTAINING PROTEIN"/>
    <property type="match status" value="1"/>
</dbReference>
<comment type="caution">
    <text evidence="3">The sequence shown here is derived from an EMBL/GenBank/DDBJ whole genome shotgun (WGS) entry which is preliminary data.</text>
</comment>
<dbReference type="EMBL" id="JACHIP010000001">
    <property type="protein sequence ID" value="MBB5056078.1"/>
    <property type="molecule type" value="Genomic_DNA"/>
</dbReference>
<feature type="chain" id="PRO_5030887380" evidence="2">
    <location>
        <begin position="24"/>
        <end position="538"/>
    </location>
</feature>
<dbReference type="InterPro" id="IPR044650">
    <property type="entry name" value="SRFR1-like"/>
</dbReference>
<gene>
    <name evidence="3" type="ORF">HDF16_000747</name>
</gene>
<keyword evidence="1" id="KW-0802">TPR repeat</keyword>
<accession>A0A7W7ZA07</accession>
<feature type="repeat" description="TPR" evidence="1">
    <location>
        <begin position="487"/>
        <end position="520"/>
    </location>
</feature>
<dbReference type="AlphaFoldDB" id="A0A7W7ZA07"/>
<keyword evidence="4" id="KW-1185">Reference proteome</keyword>
<dbReference type="SUPFAM" id="SSF48452">
    <property type="entry name" value="TPR-like"/>
    <property type="match status" value="1"/>
</dbReference>
<name>A0A7W7ZA07_9BACT</name>
<feature type="signal peptide" evidence="2">
    <location>
        <begin position="1"/>
        <end position="23"/>
    </location>
</feature>
<dbReference type="Pfam" id="PF14559">
    <property type="entry name" value="TPR_19"/>
    <property type="match status" value="1"/>
</dbReference>
<proteinExistence type="predicted"/>
<dbReference type="GO" id="GO:0045892">
    <property type="term" value="P:negative regulation of DNA-templated transcription"/>
    <property type="evidence" value="ECO:0007669"/>
    <property type="project" value="InterPro"/>
</dbReference>
<dbReference type="Gene3D" id="1.25.40.10">
    <property type="entry name" value="Tetratricopeptide repeat domain"/>
    <property type="match status" value="3"/>
</dbReference>
<keyword evidence="2" id="KW-0732">Signal</keyword>
<dbReference type="InterPro" id="IPR011990">
    <property type="entry name" value="TPR-like_helical_dom_sf"/>
</dbReference>
<feature type="repeat" description="TPR" evidence="1">
    <location>
        <begin position="420"/>
        <end position="453"/>
    </location>
</feature>
<evidence type="ECO:0000313" key="4">
    <source>
        <dbReference type="Proteomes" id="UP000540989"/>
    </source>
</evidence>
<dbReference type="Pfam" id="PF13432">
    <property type="entry name" value="TPR_16"/>
    <property type="match status" value="2"/>
</dbReference>
<evidence type="ECO:0000256" key="2">
    <source>
        <dbReference type="SAM" id="SignalP"/>
    </source>
</evidence>
<protein>
    <submittedName>
        <fullName evidence="3">Tetratricopeptide (TPR) repeat protein</fullName>
    </submittedName>
</protein>
<evidence type="ECO:0000313" key="3">
    <source>
        <dbReference type="EMBL" id="MBB5056078.1"/>
    </source>
</evidence>
<dbReference type="PROSITE" id="PS50005">
    <property type="entry name" value="TPR"/>
    <property type="match status" value="2"/>
</dbReference>
<sequence>MSNLHRLRASLFLFACTLFSATAAISQSPDPTTPGRLVLVLPFENRSGDPTLNWIADSFPDTLDRRFNSSGFLTITRDDRQFALDHLGLPIDFRPTRATTIRIAQTLDADYVIVGNYNVADGRIVVQARVLQVKQLSLSAPLEDSSELPKLFDCENAIAWKIARQIDPKFPVALQTFLAAPGGAKLSAFENFIRGIESTSSVDRIKRLQASVNEAPDFAAALLALGKAQYQARQYDQAAATLAKVPADDRVTLEANFFLGLARFNSAKYADAQKAFELVATRLPLPEVLNNEAVAQSRQGKDAVALFRQVIAADPNDPDYHFNLGLAILRQGDPAHAQPEIDTALKLRPFDTEATELKSRIAANLHLTGTPLTNAIAAGGFEPLERIRRTFSEASFRQAAFQLDQVRAMRLATLPPAEQATQYTQLGNDYLAQGLVPEAEREFQTALAGDPKSAAARAGIAQVRERSGADADARSESQASLELAPNAAAYMVLARLDLKQNDLAAASTDVTSALKLDPKNGSAIGMKQQLISRGQSIP</sequence>
<organism evidence="3 4">
    <name type="scientific">Granulicella aggregans</name>
    <dbReference type="NCBI Taxonomy" id="474949"/>
    <lineage>
        <taxon>Bacteria</taxon>
        <taxon>Pseudomonadati</taxon>
        <taxon>Acidobacteriota</taxon>
        <taxon>Terriglobia</taxon>
        <taxon>Terriglobales</taxon>
        <taxon>Acidobacteriaceae</taxon>
        <taxon>Granulicella</taxon>
    </lineage>
</organism>
<reference evidence="3 4" key="1">
    <citation type="submission" date="2020-08" db="EMBL/GenBank/DDBJ databases">
        <title>Genomic Encyclopedia of Type Strains, Phase IV (KMG-V): Genome sequencing to study the core and pangenomes of soil and plant-associated prokaryotes.</title>
        <authorList>
            <person name="Whitman W."/>
        </authorList>
    </citation>
    <scope>NUCLEOTIDE SEQUENCE [LARGE SCALE GENOMIC DNA]</scope>
    <source>
        <strain evidence="3 4">M8UP14</strain>
    </source>
</reference>
<dbReference type="InterPro" id="IPR019734">
    <property type="entry name" value="TPR_rpt"/>
</dbReference>